<dbReference type="Proteomes" id="UP001055072">
    <property type="component" value="Unassembled WGS sequence"/>
</dbReference>
<reference evidence="1" key="1">
    <citation type="journal article" date="2021" name="Environ. Microbiol.">
        <title>Gene family expansions and transcriptome signatures uncover fungal adaptations to wood decay.</title>
        <authorList>
            <person name="Hage H."/>
            <person name="Miyauchi S."/>
            <person name="Viragh M."/>
            <person name="Drula E."/>
            <person name="Min B."/>
            <person name="Chaduli D."/>
            <person name="Navarro D."/>
            <person name="Favel A."/>
            <person name="Norest M."/>
            <person name="Lesage-Meessen L."/>
            <person name="Balint B."/>
            <person name="Merenyi Z."/>
            <person name="de Eugenio L."/>
            <person name="Morin E."/>
            <person name="Martinez A.T."/>
            <person name="Baldrian P."/>
            <person name="Stursova M."/>
            <person name="Martinez M.J."/>
            <person name="Novotny C."/>
            <person name="Magnuson J.K."/>
            <person name="Spatafora J.W."/>
            <person name="Maurice S."/>
            <person name="Pangilinan J."/>
            <person name="Andreopoulos W."/>
            <person name="LaButti K."/>
            <person name="Hundley H."/>
            <person name="Na H."/>
            <person name="Kuo A."/>
            <person name="Barry K."/>
            <person name="Lipzen A."/>
            <person name="Henrissat B."/>
            <person name="Riley R."/>
            <person name="Ahrendt S."/>
            <person name="Nagy L.G."/>
            <person name="Grigoriev I.V."/>
            <person name="Martin F."/>
            <person name="Rosso M.N."/>
        </authorList>
    </citation>
    <scope>NUCLEOTIDE SEQUENCE</scope>
    <source>
        <strain evidence="1">CBS 384.51</strain>
    </source>
</reference>
<protein>
    <submittedName>
        <fullName evidence="1">Uncharacterized protein</fullName>
    </submittedName>
</protein>
<organism evidence="1 2">
    <name type="scientific">Irpex rosettiformis</name>
    <dbReference type="NCBI Taxonomy" id="378272"/>
    <lineage>
        <taxon>Eukaryota</taxon>
        <taxon>Fungi</taxon>
        <taxon>Dikarya</taxon>
        <taxon>Basidiomycota</taxon>
        <taxon>Agaricomycotina</taxon>
        <taxon>Agaricomycetes</taxon>
        <taxon>Polyporales</taxon>
        <taxon>Irpicaceae</taxon>
        <taxon>Irpex</taxon>
    </lineage>
</organism>
<sequence>MMSAPQAKFTIAIVGGGIGGLALAVALAKTGTTFDVDIYESTASFGEIGAGLGVWPRVWNTLVSLGLEEDLKARSTTMGEDGKMVYYKADQAESINSGKSKQAMQFYHRAEFLKILEKHVPPSYRTHFGKRLVSYEDSSPDPIVLHFKDGTTAQCDMLVGADGIRSAVRRAMFTALAAKAQDDALAATYRQCVDATWSGVVTYRALVQADAFKADYPNHAALSTPICYMGKHAIALSYPISQGQLVNTVALVVTPNARGTTYEGSWVTETDNDEMISYFSHWDPQVYALLKAMKNPSKWAVHELTRLPTFVSGRVALLGDAGHAMTPHLASGAGQAVEDALFLSTLLGQSETTKATIPSALAVYDEIRRPFAQHIQELSFKTGEIAWLDGPRTQSYSAEECAAGRIPESVLQQTISEDMAGVQRWTWTTDPQADLKLAVEKLKAKVEL</sequence>
<name>A0ACB8TU96_9APHY</name>
<dbReference type="EMBL" id="MU274930">
    <property type="protein sequence ID" value="KAI0085592.1"/>
    <property type="molecule type" value="Genomic_DNA"/>
</dbReference>
<keyword evidence="2" id="KW-1185">Reference proteome</keyword>
<evidence type="ECO:0000313" key="2">
    <source>
        <dbReference type="Proteomes" id="UP001055072"/>
    </source>
</evidence>
<gene>
    <name evidence="1" type="ORF">BDY19DRAFT_442598</name>
</gene>
<proteinExistence type="predicted"/>
<comment type="caution">
    <text evidence="1">The sequence shown here is derived from an EMBL/GenBank/DDBJ whole genome shotgun (WGS) entry which is preliminary data.</text>
</comment>
<accession>A0ACB8TU96</accession>
<evidence type="ECO:0000313" key="1">
    <source>
        <dbReference type="EMBL" id="KAI0085592.1"/>
    </source>
</evidence>